<dbReference type="OrthoDB" id="3724345at2759"/>
<dbReference type="PANTHER" id="PTHR36922">
    <property type="entry name" value="BLL2446 PROTEIN"/>
    <property type="match status" value="1"/>
</dbReference>
<dbReference type="SUPFAM" id="SSF109854">
    <property type="entry name" value="DinB/YfiT-like putative metalloenzymes"/>
    <property type="match status" value="1"/>
</dbReference>
<accession>A0A9P8C8S1</accession>
<evidence type="ECO:0000313" key="2">
    <source>
        <dbReference type="Proteomes" id="UP000824998"/>
    </source>
</evidence>
<proteinExistence type="predicted"/>
<dbReference type="EMBL" id="MU251382">
    <property type="protein sequence ID" value="KAG9237672.1"/>
    <property type="molecule type" value="Genomic_DNA"/>
</dbReference>
<dbReference type="AlphaFoldDB" id="A0A9P8C8S1"/>
<evidence type="ECO:0000313" key="1">
    <source>
        <dbReference type="EMBL" id="KAG9237672.1"/>
    </source>
</evidence>
<organism evidence="1 2">
    <name type="scientific">Amylocarpus encephaloides</name>
    <dbReference type="NCBI Taxonomy" id="45428"/>
    <lineage>
        <taxon>Eukaryota</taxon>
        <taxon>Fungi</taxon>
        <taxon>Dikarya</taxon>
        <taxon>Ascomycota</taxon>
        <taxon>Pezizomycotina</taxon>
        <taxon>Leotiomycetes</taxon>
        <taxon>Helotiales</taxon>
        <taxon>Helotiales incertae sedis</taxon>
        <taxon>Amylocarpus</taxon>
    </lineage>
</organism>
<reference evidence="1" key="1">
    <citation type="journal article" date="2021" name="IMA Fungus">
        <title>Genomic characterization of three marine fungi, including Emericellopsis atlantica sp. nov. with signatures of a generalist lifestyle and marine biomass degradation.</title>
        <authorList>
            <person name="Hagestad O.C."/>
            <person name="Hou L."/>
            <person name="Andersen J.H."/>
            <person name="Hansen E.H."/>
            <person name="Altermark B."/>
            <person name="Li C."/>
            <person name="Kuhnert E."/>
            <person name="Cox R.J."/>
            <person name="Crous P.W."/>
            <person name="Spatafora J.W."/>
            <person name="Lail K."/>
            <person name="Amirebrahimi M."/>
            <person name="Lipzen A."/>
            <person name="Pangilinan J."/>
            <person name="Andreopoulos W."/>
            <person name="Hayes R.D."/>
            <person name="Ng V."/>
            <person name="Grigoriev I.V."/>
            <person name="Jackson S.A."/>
            <person name="Sutton T.D.S."/>
            <person name="Dobson A.D.W."/>
            <person name="Rama T."/>
        </authorList>
    </citation>
    <scope>NUCLEOTIDE SEQUENCE</scope>
    <source>
        <strain evidence="1">TRa018bII</strain>
    </source>
</reference>
<dbReference type="InterPro" id="IPR034660">
    <property type="entry name" value="DinB/YfiT-like"/>
</dbReference>
<protein>
    <recommendedName>
        <fullName evidence="3">DUF1993 domain-containing protein</fullName>
    </recommendedName>
</protein>
<dbReference type="PANTHER" id="PTHR36922:SF1">
    <property type="entry name" value="DUF1993 DOMAIN-CONTAINING PROTEIN"/>
    <property type="match status" value="1"/>
</dbReference>
<comment type="caution">
    <text evidence="1">The sequence shown here is derived from an EMBL/GenBank/DDBJ whole genome shotgun (WGS) entry which is preliminary data.</text>
</comment>
<dbReference type="Gene3D" id="1.20.120.450">
    <property type="entry name" value="dinb family like domain"/>
    <property type="match status" value="1"/>
</dbReference>
<dbReference type="Proteomes" id="UP000824998">
    <property type="component" value="Unassembled WGS sequence"/>
</dbReference>
<sequence>MSLSLYQISIPLFLRQLNTLSYLLKKGVKTHGQTSEQQQVLLDSRLIADMQALPYQIQRVSDSVKGVAVRLGGAEPESWADDETTFEQLQERIAKTIAFIEKLEPTCMDGKEGVVVEFASYKFPAKEYILNFALPNFFFHFTMAYALLRKEGVPVGKKDYLGAGEPL</sequence>
<dbReference type="InterPro" id="IPR018531">
    <property type="entry name" value="DUF1993"/>
</dbReference>
<name>A0A9P8C8S1_9HELO</name>
<keyword evidence="2" id="KW-1185">Reference proteome</keyword>
<evidence type="ECO:0008006" key="3">
    <source>
        <dbReference type="Google" id="ProtNLM"/>
    </source>
</evidence>
<gene>
    <name evidence="1" type="ORF">BJ875DRAFT_453134</name>
</gene>
<dbReference type="Pfam" id="PF09351">
    <property type="entry name" value="DUF1993"/>
    <property type="match status" value="1"/>
</dbReference>